<evidence type="ECO:0000313" key="3">
    <source>
        <dbReference type="EMBL" id="CEM30726.1"/>
    </source>
</evidence>
<dbReference type="PANTHER" id="PTHR46211:SF14">
    <property type="entry name" value="GLYCEROPHOSPHODIESTER PHOSPHODIESTERASE"/>
    <property type="match status" value="1"/>
</dbReference>
<proteinExistence type="predicted"/>
<gene>
    <name evidence="3" type="ORF">Cvel_22387</name>
</gene>
<dbReference type="GO" id="GO:0006629">
    <property type="term" value="P:lipid metabolic process"/>
    <property type="evidence" value="ECO:0007669"/>
    <property type="project" value="InterPro"/>
</dbReference>
<dbReference type="PhylomeDB" id="A0A0G4GL22"/>
<feature type="chain" id="PRO_5005190641" description="GP-PDE domain-containing protein" evidence="1">
    <location>
        <begin position="20"/>
        <end position="472"/>
    </location>
</feature>
<dbReference type="SUPFAM" id="SSF51695">
    <property type="entry name" value="PLC-like phosphodiesterases"/>
    <property type="match status" value="1"/>
</dbReference>
<dbReference type="PROSITE" id="PS50007">
    <property type="entry name" value="PIPLC_X_DOMAIN"/>
    <property type="match status" value="1"/>
</dbReference>
<sequence length="472" mass="52458">MRFVLSVLFAVVHLGPVGGSVRVEESVAAAAASAAHARNEVGVFVHRGSGVSMPGSPSRIPENSLWSFRSAVSLGAKGVELDVWLTADDEVLITHASGGESEGFLHEVSAFGWKDEKETEPIQIEHFRYSEVKTADALKLRESWGTAASDLSGKTPVEVSERFQRMDKKGQKMQREWYSHLKKPIETFPDVFLEIPKLEHVLEEFSAQIEFNVELKGTKPRLSAKVAEIVKRYPEAKVVISSFQWIPPEEDAATTCTDPVKADKASPEKCPNGRVFNDLLFPISEINKRLPEAERIPIALLVEDRGEGRPSPSTSRLAECAQRYLGAFQINIPVTMFLPEDFADLEPPPAPMDLQNFVRSMWETYSLAVATWWYGGVDREVHLWASLWSGVSAVIPNNGERAMTVTRVWADPRQDLPREVKKWGDVYTPTHLSPDADPQLDDNPSLGAAESRVALRGALPLHQDQRLEALFA</sequence>
<dbReference type="EMBL" id="CDMZ01001320">
    <property type="protein sequence ID" value="CEM30726.1"/>
    <property type="molecule type" value="Genomic_DNA"/>
</dbReference>
<dbReference type="AlphaFoldDB" id="A0A0G4GL22"/>
<keyword evidence="1" id="KW-0732">Signal</keyword>
<name>A0A0G4GL22_9ALVE</name>
<dbReference type="GO" id="GO:0008081">
    <property type="term" value="F:phosphoric diester hydrolase activity"/>
    <property type="evidence" value="ECO:0007669"/>
    <property type="project" value="InterPro"/>
</dbReference>
<dbReference type="Gene3D" id="3.20.20.190">
    <property type="entry name" value="Phosphatidylinositol (PI) phosphodiesterase"/>
    <property type="match status" value="1"/>
</dbReference>
<evidence type="ECO:0000259" key="2">
    <source>
        <dbReference type="Pfam" id="PF03009"/>
    </source>
</evidence>
<evidence type="ECO:0000256" key="1">
    <source>
        <dbReference type="SAM" id="SignalP"/>
    </source>
</evidence>
<feature type="domain" description="GP-PDE" evidence="2">
    <location>
        <begin position="46"/>
        <end position="243"/>
    </location>
</feature>
<protein>
    <recommendedName>
        <fullName evidence="2">GP-PDE domain-containing protein</fullName>
    </recommendedName>
</protein>
<reference evidence="3" key="1">
    <citation type="submission" date="2014-11" db="EMBL/GenBank/DDBJ databases">
        <authorList>
            <person name="Otto D Thomas"/>
            <person name="Naeem Raeece"/>
        </authorList>
    </citation>
    <scope>NUCLEOTIDE SEQUENCE</scope>
</reference>
<feature type="signal peptide" evidence="1">
    <location>
        <begin position="1"/>
        <end position="19"/>
    </location>
</feature>
<dbReference type="InterPro" id="IPR017946">
    <property type="entry name" value="PLC-like_Pdiesterase_TIM-brl"/>
</dbReference>
<organism evidence="3">
    <name type="scientific">Chromera velia CCMP2878</name>
    <dbReference type="NCBI Taxonomy" id="1169474"/>
    <lineage>
        <taxon>Eukaryota</taxon>
        <taxon>Sar</taxon>
        <taxon>Alveolata</taxon>
        <taxon>Colpodellida</taxon>
        <taxon>Chromeraceae</taxon>
        <taxon>Chromera</taxon>
    </lineage>
</organism>
<dbReference type="VEuPathDB" id="CryptoDB:Cvel_22387"/>
<dbReference type="PANTHER" id="PTHR46211">
    <property type="entry name" value="GLYCEROPHOSPHORYL DIESTER PHOSPHODIESTERASE"/>
    <property type="match status" value="1"/>
</dbReference>
<accession>A0A0G4GL22</accession>
<dbReference type="Pfam" id="PF03009">
    <property type="entry name" value="GDPD"/>
    <property type="match status" value="1"/>
</dbReference>
<dbReference type="InterPro" id="IPR030395">
    <property type="entry name" value="GP_PDE_dom"/>
</dbReference>